<comment type="caution">
    <text evidence="1">The sequence shown here is derived from an EMBL/GenBank/DDBJ whole genome shotgun (WGS) entry which is preliminary data.</text>
</comment>
<keyword evidence="2" id="KW-1185">Reference proteome</keyword>
<evidence type="ECO:0000313" key="1">
    <source>
        <dbReference type="EMBL" id="KAH7919480.1"/>
    </source>
</evidence>
<gene>
    <name evidence="1" type="ORF">BV22DRAFT_991223</name>
</gene>
<evidence type="ECO:0000313" key="2">
    <source>
        <dbReference type="Proteomes" id="UP000790709"/>
    </source>
</evidence>
<accession>A0ACB8B1C7</accession>
<name>A0ACB8B1C7_9AGAM</name>
<reference evidence="1" key="1">
    <citation type="journal article" date="2021" name="New Phytol.">
        <title>Evolutionary innovations through gain and loss of genes in the ectomycorrhizal Boletales.</title>
        <authorList>
            <person name="Wu G."/>
            <person name="Miyauchi S."/>
            <person name="Morin E."/>
            <person name="Kuo A."/>
            <person name="Drula E."/>
            <person name="Varga T."/>
            <person name="Kohler A."/>
            <person name="Feng B."/>
            <person name="Cao Y."/>
            <person name="Lipzen A."/>
            <person name="Daum C."/>
            <person name="Hundley H."/>
            <person name="Pangilinan J."/>
            <person name="Johnson J."/>
            <person name="Barry K."/>
            <person name="LaButti K."/>
            <person name="Ng V."/>
            <person name="Ahrendt S."/>
            <person name="Min B."/>
            <person name="Choi I.G."/>
            <person name="Park H."/>
            <person name="Plett J.M."/>
            <person name="Magnuson J."/>
            <person name="Spatafora J.W."/>
            <person name="Nagy L.G."/>
            <person name="Henrissat B."/>
            <person name="Grigoriev I.V."/>
            <person name="Yang Z.L."/>
            <person name="Xu J."/>
            <person name="Martin F.M."/>
        </authorList>
    </citation>
    <scope>NUCLEOTIDE SEQUENCE</scope>
    <source>
        <strain evidence="1">KUC20120723A-06</strain>
    </source>
</reference>
<organism evidence="1 2">
    <name type="scientific">Leucogyrophana mollusca</name>
    <dbReference type="NCBI Taxonomy" id="85980"/>
    <lineage>
        <taxon>Eukaryota</taxon>
        <taxon>Fungi</taxon>
        <taxon>Dikarya</taxon>
        <taxon>Basidiomycota</taxon>
        <taxon>Agaricomycotina</taxon>
        <taxon>Agaricomycetes</taxon>
        <taxon>Agaricomycetidae</taxon>
        <taxon>Boletales</taxon>
        <taxon>Boletales incertae sedis</taxon>
        <taxon>Leucogyrophana</taxon>
    </lineage>
</organism>
<sequence>VADGLSRQWDGRERDTGERDGSEWTVSEDWEARTGLVNDILLVTPINKREQSELRERFMEEPLFLEVIDALMQIDKAASVKDRKRARHRASQYMIDDGKLWRLKGGTAIRARSRVECVTQTEARQWAARQHAEGGHWGRDAIKIALMDRIYSPKLDASIIAAI</sequence>
<proteinExistence type="predicted"/>
<dbReference type="Proteomes" id="UP000790709">
    <property type="component" value="Unassembled WGS sequence"/>
</dbReference>
<dbReference type="EMBL" id="MU266656">
    <property type="protein sequence ID" value="KAH7919480.1"/>
    <property type="molecule type" value="Genomic_DNA"/>
</dbReference>
<protein>
    <submittedName>
        <fullName evidence="1">Uncharacterized protein</fullName>
    </submittedName>
</protein>
<feature type="non-terminal residue" evidence="1">
    <location>
        <position position="1"/>
    </location>
</feature>
<feature type="non-terminal residue" evidence="1">
    <location>
        <position position="163"/>
    </location>
</feature>